<name>A0ACC0H4J9_9ERIC</name>
<evidence type="ECO:0000313" key="2">
    <source>
        <dbReference type="Proteomes" id="UP001060215"/>
    </source>
</evidence>
<comment type="caution">
    <text evidence="1">The sequence shown here is derived from an EMBL/GenBank/DDBJ whole genome shotgun (WGS) entry which is preliminary data.</text>
</comment>
<keyword evidence="2" id="KW-1185">Reference proteome</keyword>
<dbReference type="EMBL" id="CM045764">
    <property type="protein sequence ID" value="KAI8008219.1"/>
    <property type="molecule type" value="Genomic_DNA"/>
</dbReference>
<protein>
    <submittedName>
        <fullName evidence="1">Ankyrin repeat and sterile alpha motif domain-containing protein 1B</fullName>
    </submittedName>
</protein>
<accession>A0ACC0H4J9</accession>
<proteinExistence type="predicted"/>
<evidence type="ECO:0000313" key="1">
    <source>
        <dbReference type="EMBL" id="KAI8008219.1"/>
    </source>
</evidence>
<dbReference type="Proteomes" id="UP001060215">
    <property type="component" value="Chromosome 7"/>
</dbReference>
<reference evidence="1 2" key="1">
    <citation type="journal article" date="2022" name="Plant J.">
        <title>Chromosome-level genome of Camellia lanceoleosa provides a valuable resource for understanding genome evolution and self-incompatibility.</title>
        <authorList>
            <person name="Gong W."/>
            <person name="Xiao S."/>
            <person name="Wang L."/>
            <person name="Liao Z."/>
            <person name="Chang Y."/>
            <person name="Mo W."/>
            <person name="Hu G."/>
            <person name="Li W."/>
            <person name="Zhao G."/>
            <person name="Zhu H."/>
            <person name="Hu X."/>
            <person name="Ji K."/>
            <person name="Xiang X."/>
            <person name="Song Q."/>
            <person name="Yuan D."/>
            <person name="Jin S."/>
            <person name="Zhang L."/>
        </authorList>
    </citation>
    <scope>NUCLEOTIDE SEQUENCE [LARGE SCALE GENOMIC DNA]</scope>
    <source>
        <strain evidence="1">SQ_2022a</strain>
    </source>
</reference>
<gene>
    <name evidence="1" type="ORF">LOK49_LG07G02176</name>
</gene>
<sequence>MAIFVHEQYFNYTVLKMVSHSDAYKAASEKKPYSLEILCNFWRENEGTTPIVDQRGNTILHFLAIHGNIAAIKMLDKHGLLTTEQLKKCNANGEIALHEAARFGHKDVAETMLEKERDLINARNELGETPIYVAAAFGNRDVFYFFSKISDDEWLMGSRARDGCTVLHAAVKGEYYRLAVSILESFPKLGKHDEKGIPSMVIDSEIVGDEEDPRGSAHDTSKSEGTLLSKLMSGYRRIIRVCPWIKRIDDARQKHVFARELVKRLIEEENGWSNYLHCKNFHVSGLGCFGETPSQNKKNRMKDPLILATKHGIHEMVEEILEKFPNVATTFDENGRNILHIAAQLRDRILYDYLKKTVNHAYRMMADVDKHGNTILHLTAYECKQGHFLTTHFGPINRMSWDVFWFERVQNDSHPHLIYHRNIEGKTPKEIFEEQHKDMIDKAEKAVKDINSCLMVVSTVIGTVNYAALFTIPGGFDQDKGLPIFFTKAINGREDLQLFMAYVGGSLVASLLGLGTQLSIQVSRFNSNDFHISLPMKFLYTITSLFFAAGFSITACFQIFIIEGAFINSYFAAMVVACIFMTLVYMDALYLTYDYLYYIIRYSLAYRGPKMQVCSWLGTCFKIMFVFVCNLSVTIHVRQIYVFEKDC</sequence>
<organism evidence="1 2">
    <name type="scientific">Camellia lanceoleosa</name>
    <dbReference type="NCBI Taxonomy" id="1840588"/>
    <lineage>
        <taxon>Eukaryota</taxon>
        <taxon>Viridiplantae</taxon>
        <taxon>Streptophyta</taxon>
        <taxon>Embryophyta</taxon>
        <taxon>Tracheophyta</taxon>
        <taxon>Spermatophyta</taxon>
        <taxon>Magnoliopsida</taxon>
        <taxon>eudicotyledons</taxon>
        <taxon>Gunneridae</taxon>
        <taxon>Pentapetalae</taxon>
        <taxon>asterids</taxon>
        <taxon>Ericales</taxon>
        <taxon>Theaceae</taxon>
        <taxon>Camellia</taxon>
    </lineage>
</organism>